<protein>
    <recommendedName>
        <fullName evidence="6">Monothiol glutaredoxin-5, mitochondrial</fullName>
    </recommendedName>
</protein>
<evidence type="ECO:0000313" key="9">
    <source>
        <dbReference type="Proteomes" id="UP000284842"/>
    </source>
</evidence>
<dbReference type="InterPro" id="IPR004480">
    <property type="entry name" value="Monothiol_GRX-rel"/>
</dbReference>
<evidence type="ECO:0000313" key="8">
    <source>
        <dbReference type="EMBL" id="PPQ71898.1"/>
    </source>
</evidence>
<name>A0A409W078_9AGAR</name>
<dbReference type="PROSITE" id="PS51354">
    <property type="entry name" value="GLUTAREDOXIN_2"/>
    <property type="match status" value="1"/>
</dbReference>
<evidence type="ECO:0000256" key="2">
    <source>
        <dbReference type="ARBA" id="ARBA00022723"/>
    </source>
</evidence>
<evidence type="ECO:0000256" key="3">
    <source>
        <dbReference type="ARBA" id="ARBA00023004"/>
    </source>
</evidence>
<dbReference type="GO" id="GO:0015036">
    <property type="term" value="F:disulfide oxidoreductase activity"/>
    <property type="evidence" value="ECO:0007669"/>
    <property type="project" value="UniProtKB-ARBA"/>
</dbReference>
<evidence type="ECO:0000256" key="1">
    <source>
        <dbReference type="ARBA" id="ARBA00022714"/>
    </source>
</evidence>
<dbReference type="FunCoup" id="A0A409W078">
    <property type="interactions" value="253"/>
</dbReference>
<dbReference type="PANTHER" id="PTHR10293:SF16">
    <property type="entry name" value="GLUTAREDOXIN-RELATED PROTEIN 5, MITOCHONDRIAL"/>
    <property type="match status" value="1"/>
</dbReference>
<feature type="domain" description="Glutaredoxin" evidence="7">
    <location>
        <begin position="49"/>
        <end position="116"/>
    </location>
</feature>
<dbReference type="Pfam" id="PF00462">
    <property type="entry name" value="Glutaredoxin"/>
    <property type="match status" value="1"/>
</dbReference>
<dbReference type="InterPro" id="IPR002109">
    <property type="entry name" value="Glutaredoxin"/>
</dbReference>
<dbReference type="AlphaFoldDB" id="A0A409W078"/>
<dbReference type="SUPFAM" id="SSF52833">
    <property type="entry name" value="Thioredoxin-like"/>
    <property type="match status" value="1"/>
</dbReference>
<keyword evidence="5" id="KW-0676">Redox-active center</keyword>
<dbReference type="GO" id="GO:0044571">
    <property type="term" value="P:[2Fe-2S] cluster assembly"/>
    <property type="evidence" value="ECO:0007669"/>
    <property type="project" value="UniProtKB-ARBA"/>
</dbReference>
<dbReference type="GO" id="GO:0005759">
    <property type="term" value="C:mitochondrial matrix"/>
    <property type="evidence" value="ECO:0007669"/>
    <property type="project" value="TreeGrafter"/>
</dbReference>
<accession>A0A409W078</accession>
<evidence type="ECO:0000256" key="4">
    <source>
        <dbReference type="ARBA" id="ARBA00023014"/>
    </source>
</evidence>
<gene>
    <name evidence="8" type="ORF">CVT24_006872</name>
</gene>
<sequence>MFRTTLRSSVQLLSRRAPSTILRTQGTAYRYLTQEARSQIQKAIEASPVVLFMKGTPDQPQCGFSRAVVQILEMQGVPPEKLKAYNVLADPELRSGIKEFSDWPTIPQLYVNGEFVGGCDILLGMHQSGELETYFESKGIIPKLEELADDAAAPSSNSDASKAP</sequence>
<dbReference type="EMBL" id="NHTK01005895">
    <property type="protein sequence ID" value="PPQ71898.1"/>
    <property type="molecule type" value="Genomic_DNA"/>
</dbReference>
<keyword evidence="4" id="KW-0411">Iron-sulfur</keyword>
<keyword evidence="3" id="KW-0408">Iron</keyword>
<dbReference type="OrthoDB" id="415696at2759"/>
<evidence type="ECO:0000259" key="7">
    <source>
        <dbReference type="Pfam" id="PF00462"/>
    </source>
</evidence>
<dbReference type="GO" id="GO:0046872">
    <property type="term" value="F:metal ion binding"/>
    <property type="evidence" value="ECO:0007669"/>
    <property type="project" value="UniProtKB-KW"/>
</dbReference>
<proteinExistence type="predicted"/>
<keyword evidence="9" id="KW-1185">Reference proteome</keyword>
<dbReference type="FunFam" id="3.40.30.10:FF:000005">
    <property type="entry name" value="Glutaredoxin 5"/>
    <property type="match status" value="1"/>
</dbReference>
<comment type="caution">
    <text evidence="8">The sequence shown here is derived from an EMBL/GenBank/DDBJ whole genome shotgun (WGS) entry which is preliminary data.</text>
</comment>
<keyword evidence="1" id="KW-0001">2Fe-2S</keyword>
<dbReference type="InterPro" id="IPR033658">
    <property type="entry name" value="GRX_PICOT-like"/>
</dbReference>
<dbReference type="GO" id="GO:0051537">
    <property type="term" value="F:2 iron, 2 sulfur cluster binding"/>
    <property type="evidence" value="ECO:0007669"/>
    <property type="project" value="UniProtKB-KW"/>
</dbReference>
<dbReference type="InterPro" id="IPR036249">
    <property type="entry name" value="Thioredoxin-like_sf"/>
</dbReference>
<evidence type="ECO:0000256" key="6">
    <source>
        <dbReference type="ARBA" id="ARBA00067618"/>
    </source>
</evidence>
<keyword evidence="2" id="KW-0479">Metal-binding</keyword>
<dbReference type="PANTHER" id="PTHR10293">
    <property type="entry name" value="GLUTAREDOXIN FAMILY MEMBER"/>
    <property type="match status" value="1"/>
</dbReference>
<evidence type="ECO:0000256" key="5">
    <source>
        <dbReference type="ARBA" id="ARBA00023284"/>
    </source>
</evidence>
<dbReference type="Proteomes" id="UP000284842">
    <property type="component" value="Unassembled WGS sequence"/>
</dbReference>
<organism evidence="8 9">
    <name type="scientific">Panaeolus cyanescens</name>
    <dbReference type="NCBI Taxonomy" id="181874"/>
    <lineage>
        <taxon>Eukaryota</taxon>
        <taxon>Fungi</taxon>
        <taxon>Dikarya</taxon>
        <taxon>Basidiomycota</taxon>
        <taxon>Agaricomycotina</taxon>
        <taxon>Agaricomycetes</taxon>
        <taxon>Agaricomycetidae</taxon>
        <taxon>Agaricales</taxon>
        <taxon>Agaricineae</taxon>
        <taxon>Galeropsidaceae</taxon>
        <taxon>Panaeolus</taxon>
    </lineage>
</organism>
<dbReference type="NCBIfam" id="TIGR00365">
    <property type="entry name" value="Grx4 family monothiol glutaredoxin"/>
    <property type="match status" value="1"/>
</dbReference>
<reference evidence="8 9" key="1">
    <citation type="journal article" date="2018" name="Evol. Lett.">
        <title>Horizontal gene cluster transfer increased hallucinogenic mushroom diversity.</title>
        <authorList>
            <person name="Reynolds H.T."/>
            <person name="Vijayakumar V."/>
            <person name="Gluck-Thaler E."/>
            <person name="Korotkin H.B."/>
            <person name="Matheny P.B."/>
            <person name="Slot J.C."/>
        </authorList>
    </citation>
    <scope>NUCLEOTIDE SEQUENCE [LARGE SCALE GENOMIC DNA]</scope>
    <source>
        <strain evidence="8 9">2629</strain>
    </source>
</reference>
<dbReference type="CDD" id="cd03028">
    <property type="entry name" value="GRX_PICOT_like"/>
    <property type="match status" value="1"/>
</dbReference>
<dbReference type="STRING" id="181874.A0A409W078"/>
<dbReference type="InParanoid" id="A0A409W078"/>
<dbReference type="Gene3D" id="3.40.30.10">
    <property type="entry name" value="Glutaredoxin"/>
    <property type="match status" value="1"/>
</dbReference>